<dbReference type="Gene3D" id="3.60.21.10">
    <property type="match status" value="1"/>
</dbReference>
<feature type="chain" id="PRO_5046532988" description="Bacterial surface antigen (D15) domain-containing protein" evidence="3">
    <location>
        <begin position="21"/>
        <end position="1222"/>
    </location>
</feature>
<evidence type="ECO:0000313" key="5">
    <source>
        <dbReference type="EMBL" id="CAH0998859.1"/>
    </source>
</evidence>
<comment type="caution">
    <text evidence="5">The sequence shown here is derived from an EMBL/GenBank/DDBJ whole genome shotgun (WGS) entry which is preliminary data.</text>
</comment>
<reference evidence="5" key="1">
    <citation type="submission" date="2021-12" db="EMBL/GenBank/DDBJ databases">
        <authorList>
            <person name="Rodrigo-Torres L."/>
            <person name="Arahal R. D."/>
            <person name="Lucena T."/>
        </authorList>
    </citation>
    <scope>NUCLEOTIDE SEQUENCE</scope>
    <source>
        <strain evidence="5">CECT 8419</strain>
    </source>
</reference>
<feature type="domain" description="Bacterial surface antigen (D15)" evidence="4">
    <location>
        <begin position="894"/>
        <end position="1222"/>
    </location>
</feature>
<organism evidence="5 6">
    <name type="scientific">Neolewinella maritima</name>
    <dbReference type="NCBI Taxonomy" id="1383882"/>
    <lineage>
        <taxon>Bacteria</taxon>
        <taxon>Pseudomonadati</taxon>
        <taxon>Bacteroidota</taxon>
        <taxon>Saprospiria</taxon>
        <taxon>Saprospirales</taxon>
        <taxon>Lewinellaceae</taxon>
        <taxon>Neolewinella</taxon>
    </lineage>
</organism>
<evidence type="ECO:0000256" key="1">
    <source>
        <dbReference type="ARBA" id="ARBA00004370"/>
    </source>
</evidence>
<sequence>MTKAFLPVLLLLATALPAQLRLLVAGNTADAGADFYPALQTRIRSGEGPATVLFAGDFFPECTEAMLAYDKKNGNGDLAFPTVAPLLALIRANPETEFYLIPGDRDWDKSGPEGLDCVKALEDYLEDRKLDNLHWPLDKGCPGPDLVQLSPTVLLMTLNTQWWNHPYTKPVPADGNCDFADPTIALDEIISAIEENQDENVIIAGHFPPRSQGRYGGKFPARDHFLPPVIGSFRLSWRQNVGTPEELTNARFDQLASKLSDYNSQFQGLVFVGAQDHSQQLLQFGRNHVLNAGAPNDGRWVAKHKPAIHTSREAGFTELTYAVDGSVTYRYIHLADQAVARQDTLYRAPCAASTSDSIPSNPAFPPCGIDSLALSDIARTDSTSLLLAPGPQYARNGFGELFLGAHYRDLWVTPVKVPVLRLPDRKGGLEPVRQGGGRQTTSLKLRAADGESYVFRSVDKDPSGTFSYEIRNTLVGDAVRDQTSSGHPYGGLIIAPLLDEIDILHATPKLYSLSPGPGLGDFNPTFGNLLGTLEIKPQGDKPKKGEPGTFGADDVLKSFELFRARYDDQEVRIDYDEFLRARLFDLLIGDWSKHEDNWKWAEYERGDTLRIRPIPRDRDNAFSLMDGLFPYLASRRWAVPNLEHFGYRRPDIRSLTFQARHMDRLLLSGLDREAYRQQARIIQDALTDEVLTAAVGQVPAPASAQAETNRRYNEEEAELLEKLKVRRDELLDYADDYYALAARIVDVVGTNDEESFLLSAEADGRLTVTVTDLKGKSEGQVLYQRTFLPGETHEVRLYGLGDDDTFITRGRVGDRIRVRLVGGHGEDTYVTAAPDDTPQKVLVYERQPEGTAAAKIPGMRRVRNWRDELYYYDRTAYKYNTLVPQVGVGLNGYNGVQAGLGFTYTRRSFTRRDFSARYRAYAEISSLGNAVLTAGAEFGQVIRTVDAVVNTRLGRPDLYSFFYGLGNNTVRDPEVDRNTFNLVRLQHFDVEGGLRQRFAGRSYVQLLSGFQSNETMDREGTVLDQPDRVYGDGDLTFTYLAPAVVLDLRDHPVFPSKGVMLEASHKQAFGSGMAEDFGVSRVAAEIHVSTRRFPISLSLRTGYANSTGTAPFYELPALGRDNGLRGFQRNRFVGDGYVFYNVEFRTPLALVRSRIAPFAIGIRAFYDRGKILGDYAGPRDFHDSYGGGVYLIPLSRSFTFSLIAGFSEEETALIQFGLGTNF</sequence>
<evidence type="ECO:0000259" key="4">
    <source>
        <dbReference type="Pfam" id="PF01103"/>
    </source>
</evidence>
<proteinExistence type="predicted"/>
<keyword evidence="2" id="KW-0472">Membrane</keyword>
<dbReference type="InterPro" id="IPR000184">
    <property type="entry name" value="Bac_surfAg_D15"/>
</dbReference>
<dbReference type="Proteomes" id="UP000837803">
    <property type="component" value="Unassembled WGS sequence"/>
</dbReference>
<dbReference type="EMBL" id="CAKLPZ010000001">
    <property type="protein sequence ID" value="CAH0998859.1"/>
    <property type="molecule type" value="Genomic_DNA"/>
</dbReference>
<dbReference type="Gene3D" id="2.40.160.50">
    <property type="entry name" value="membrane protein fhac: a member of the omp85/tpsb transporter family"/>
    <property type="match status" value="1"/>
</dbReference>
<evidence type="ECO:0000313" key="6">
    <source>
        <dbReference type="Proteomes" id="UP000837803"/>
    </source>
</evidence>
<feature type="signal peptide" evidence="3">
    <location>
        <begin position="1"/>
        <end position="20"/>
    </location>
</feature>
<gene>
    <name evidence="5" type="ORF">LEM8419_00174</name>
</gene>
<comment type="subcellular location">
    <subcellularLocation>
        <location evidence="1">Membrane</location>
    </subcellularLocation>
</comment>
<dbReference type="InterPro" id="IPR029052">
    <property type="entry name" value="Metallo-depent_PP-like"/>
</dbReference>
<name>A0ABM9AXA7_9BACT</name>
<keyword evidence="3" id="KW-0732">Signal</keyword>
<keyword evidence="6" id="KW-1185">Reference proteome</keyword>
<dbReference type="SUPFAM" id="SSF56300">
    <property type="entry name" value="Metallo-dependent phosphatases"/>
    <property type="match status" value="1"/>
</dbReference>
<protein>
    <recommendedName>
        <fullName evidence="4">Bacterial surface antigen (D15) domain-containing protein</fullName>
    </recommendedName>
</protein>
<accession>A0ABM9AXA7</accession>
<dbReference type="Pfam" id="PF01103">
    <property type="entry name" value="Omp85"/>
    <property type="match status" value="1"/>
</dbReference>
<evidence type="ECO:0000256" key="3">
    <source>
        <dbReference type="SAM" id="SignalP"/>
    </source>
</evidence>
<evidence type="ECO:0000256" key="2">
    <source>
        <dbReference type="ARBA" id="ARBA00023136"/>
    </source>
</evidence>
<dbReference type="RefSeq" id="WP_238749080.1">
    <property type="nucleotide sequence ID" value="NZ_CAKLPZ010000001.1"/>
</dbReference>